<dbReference type="Gene3D" id="2.40.160.10">
    <property type="entry name" value="Porin"/>
    <property type="match status" value="1"/>
</dbReference>
<comment type="similarity">
    <text evidence="1">Belongs to the outer membrane porin (Opr) (TC 1.B.25) family.</text>
</comment>
<keyword evidence="6" id="KW-1185">Reference proteome</keyword>
<dbReference type="InterPro" id="IPR023614">
    <property type="entry name" value="Porin_dom_sf"/>
</dbReference>
<evidence type="ECO:0000256" key="2">
    <source>
        <dbReference type="ARBA" id="ARBA00022448"/>
    </source>
</evidence>
<evidence type="ECO:0000256" key="1">
    <source>
        <dbReference type="ARBA" id="ARBA00009075"/>
    </source>
</evidence>
<dbReference type="Pfam" id="PF03573">
    <property type="entry name" value="OprD"/>
    <property type="match status" value="1"/>
</dbReference>
<evidence type="ECO:0000256" key="4">
    <source>
        <dbReference type="SAM" id="SignalP"/>
    </source>
</evidence>
<dbReference type="PANTHER" id="PTHR34596:SF2">
    <property type="entry name" value="CHITOPORIN"/>
    <property type="match status" value="1"/>
</dbReference>
<keyword evidence="2" id="KW-0813">Transport</keyword>
<dbReference type="RefSeq" id="WP_131183003.1">
    <property type="nucleotide sequence ID" value="NZ_QJUO01000002.1"/>
</dbReference>
<feature type="signal peptide" evidence="4">
    <location>
        <begin position="1"/>
        <end position="23"/>
    </location>
</feature>
<reference evidence="5 6" key="1">
    <citation type="submission" date="2018-06" db="EMBL/GenBank/DDBJ databases">
        <title>Three novel Pseudomonas species isolated from symptomatic oak.</title>
        <authorList>
            <person name="Bueno-Gonzalez V."/>
            <person name="Brady C."/>
        </authorList>
    </citation>
    <scope>NUCLEOTIDE SEQUENCE [LARGE SCALE GENOMIC DNA]</scope>
    <source>
        <strain evidence="5 6">P17C</strain>
    </source>
</reference>
<dbReference type="Proteomes" id="UP000292639">
    <property type="component" value="Unassembled WGS sequence"/>
</dbReference>
<accession>A0A4Q9RDZ5</accession>
<dbReference type="InterPro" id="IPR005318">
    <property type="entry name" value="OM_porin_bac"/>
</dbReference>
<evidence type="ECO:0000313" key="6">
    <source>
        <dbReference type="Proteomes" id="UP000292639"/>
    </source>
</evidence>
<dbReference type="EMBL" id="QJUP01000001">
    <property type="protein sequence ID" value="TBU99908.1"/>
    <property type="molecule type" value="Genomic_DNA"/>
</dbReference>
<evidence type="ECO:0000313" key="5">
    <source>
        <dbReference type="EMBL" id="TBU99908.1"/>
    </source>
</evidence>
<organism evidence="5 6">
    <name type="scientific">Stutzerimonas kirkiae</name>
    <dbReference type="NCBI Taxonomy" id="2211392"/>
    <lineage>
        <taxon>Bacteria</taxon>
        <taxon>Pseudomonadati</taxon>
        <taxon>Pseudomonadota</taxon>
        <taxon>Gammaproteobacteria</taxon>
        <taxon>Pseudomonadales</taxon>
        <taxon>Pseudomonadaceae</taxon>
        <taxon>Stutzerimonas</taxon>
    </lineage>
</organism>
<feature type="chain" id="PRO_5020659802" evidence="4">
    <location>
        <begin position="24"/>
        <end position="428"/>
    </location>
</feature>
<dbReference type="PANTHER" id="PTHR34596">
    <property type="entry name" value="CHITOPORIN"/>
    <property type="match status" value="1"/>
</dbReference>
<evidence type="ECO:0000256" key="3">
    <source>
        <dbReference type="ARBA" id="ARBA00022729"/>
    </source>
</evidence>
<keyword evidence="3 4" id="KW-0732">Signal</keyword>
<comment type="caution">
    <text evidence="5">The sequence shown here is derived from an EMBL/GenBank/DDBJ whole genome shotgun (WGS) entry which is preliminary data.</text>
</comment>
<name>A0A4Q9RDZ5_9GAMM</name>
<sequence length="428" mass="46761">MKLMKWSVMALAVAAGTSQIAIAGQQSEAQGFVEGAKADLLLRNAYFLRDHGDRVKDQSRWGQGFIATFESGFTQGTVGVGVDAYGLLGVKLDTGKSRNDGGIGFFATDSDGDAQKDVSEAGAAIKFRVSSSVLKYGNQLPSLPVLSHDTTRLLPQTFTGTLLTSNEIDGLEVNAGRFTSQNDKNTAGWDSSNSLKSIDVIGGSYAFNDNLSAALYYSDIEDVAEKKYANLAYVLPLADQQSLGFDFNIYKTDYKKGFVESYTTDVDNGIPGVRESRSNTIWSLAAKYSVGAHAFILAHQRNTGDEGYKYDIGDGGNAIYLANSFLSDFNSKDERSWQASYELDFSGYGVPGLFWKSAYIRGSNIDRGADRSAGSEREFFNQVSYVIQDGPAKDLSFKVRNSILKTSNGYWNDMNEVRVFVEYPLSIL</sequence>
<gene>
    <name evidence="5" type="ORF">DNJ96_01020</name>
</gene>
<dbReference type="GO" id="GO:0015288">
    <property type="term" value="F:porin activity"/>
    <property type="evidence" value="ECO:0007669"/>
    <property type="project" value="TreeGrafter"/>
</dbReference>
<protein>
    <submittedName>
        <fullName evidence="5">Outer membrane porin, OprD family</fullName>
    </submittedName>
</protein>
<dbReference type="GO" id="GO:0016020">
    <property type="term" value="C:membrane"/>
    <property type="evidence" value="ECO:0007669"/>
    <property type="project" value="InterPro"/>
</dbReference>
<proteinExistence type="inferred from homology"/>
<dbReference type="AlphaFoldDB" id="A0A4Q9RDZ5"/>